<accession>A0A8W8MDM8</accession>
<dbReference type="EnsemblMetazoa" id="G31830.11">
    <property type="protein sequence ID" value="G31830.11:cds"/>
    <property type="gene ID" value="G31830"/>
</dbReference>
<dbReference type="GO" id="GO:0005654">
    <property type="term" value="C:nucleoplasm"/>
    <property type="evidence" value="ECO:0007669"/>
    <property type="project" value="TreeGrafter"/>
</dbReference>
<dbReference type="AlphaFoldDB" id="A0A8W8MDM8"/>
<keyword evidence="1" id="KW-0863">Zinc-finger</keyword>
<dbReference type="GO" id="GO:0008270">
    <property type="term" value="F:zinc ion binding"/>
    <property type="evidence" value="ECO:0007669"/>
    <property type="project" value="UniProtKB-KW"/>
</dbReference>
<dbReference type="PANTHER" id="PTHR25462">
    <property type="entry name" value="BONUS, ISOFORM C-RELATED"/>
    <property type="match status" value="1"/>
</dbReference>
<dbReference type="OrthoDB" id="27136at2759"/>
<evidence type="ECO:0000256" key="1">
    <source>
        <dbReference type="PROSITE-ProRule" id="PRU00024"/>
    </source>
</evidence>
<dbReference type="SUPFAM" id="SSF63829">
    <property type="entry name" value="Calcium-dependent phosphotriesterase"/>
    <property type="match status" value="1"/>
</dbReference>
<evidence type="ECO:0000313" key="4">
    <source>
        <dbReference type="Proteomes" id="UP000005408"/>
    </source>
</evidence>
<feature type="domain" description="B box-type" evidence="2">
    <location>
        <begin position="62"/>
        <end position="99"/>
    </location>
</feature>
<feature type="domain" description="B box-type" evidence="2">
    <location>
        <begin position="8"/>
        <end position="53"/>
    </location>
</feature>
<dbReference type="PANTHER" id="PTHR25462:SF305">
    <property type="entry name" value="RING-TYPE DOMAIN-CONTAINING PROTEIN"/>
    <property type="match status" value="1"/>
</dbReference>
<organism evidence="3 4">
    <name type="scientific">Magallana gigas</name>
    <name type="common">Pacific oyster</name>
    <name type="synonym">Crassostrea gigas</name>
    <dbReference type="NCBI Taxonomy" id="29159"/>
    <lineage>
        <taxon>Eukaryota</taxon>
        <taxon>Metazoa</taxon>
        <taxon>Spiralia</taxon>
        <taxon>Lophotrochozoa</taxon>
        <taxon>Mollusca</taxon>
        <taxon>Bivalvia</taxon>
        <taxon>Autobranchia</taxon>
        <taxon>Pteriomorphia</taxon>
        <taxon>Ostreida</taxon>
        <taxon>Ostreoidea</taxon>
        <taxon>Ostreidae</taxon>
        <taxon>Magallana</taxon>
    </lineage>
</organism>
<dbReference type="Gene3D" id="3.30.160.60">
    <property type="entry name" value="Classic Zinc Finger"/>
    <property type="match status" value="1"/>
</dbReference>
<proteinExistence type="predicted"/>
<dbReference type="InterPro" id="IPR000315">
    <property type="entry name" value="Znf_B-box"/>
</dbReference>
<name>A0A8W8MDM8_MAGGI</name>
<evidence type="ECO:0000313" key="3">
    <source>
        <dbReference type="EnsemblMetazoa" id="G31830.11:cds"/>
    </source>
</evidence>
<dbReference type="GO" id="GO:0061630">
    <property type="term" value="F:ubiquitin protein ligase activity"/>
    <property type="evidence" value="ECO:0007669"/>
    <property type="project" value="TreeGrafter"/>
</dbReference>
<keyword evidence="4" id="KW-1185">Reference proteome</keyword>
<dbReference type="PROSITE" id="PS50119">
    <property type="entry name" value="ZF_BBOX"/>
    <property type="match status" value="2"/>
</dbReference>
<keyword evidence="1" id="KW-0479">Metal-binding</keyword>
<dbReference type="CDD" id="cd19756">
    <property type="entry name" value="Bbox2"/>
    <property type="match status" value="1"/>
</dbReference>
<reference evidence="3" key="1">
    <citation type="submission" date="2022-08" db="UniProtKB">
        <authorList>
            <consortium name="EnsemblMetazoa"/>
        </authorList>
    </citation>
    <scope>IDENTIFICATION</scope>
    <source>
        <strain evidence="3">05x7-T-G4-1.051#20</strain>
    </source>
</reference>
<dbReference type="Proteomes" id="UP000005408">
    <property type="component" value="Unassembled WGS sequence"/>
</dbReference>
<dbReference type="SUPFAM" id="SSF57845">
    <property type="entry name" value="B-box zinc-binding domain"/>
    <property type="match status" value="1"/>
</dbReference>
<sequence>MDPRQSAQDVLRCHLCETPVPPLYCKICNIHLCLVCVGEHLLDDTTEHKVVPFKTRGMITKCKKHSSKICELYCEHCDIPICSLCIASKEHQTHNVDDIMNGLENKMTVLQQDLQELEKSLFPKYQEIASSVSNQKADLIKHSEKMTTAIDKHGENLHKEIDNIIKKLKSGLDETNSKYLALLRKQEDQIAQTISEITQSIADLKKLRDSSDVSLVSSYKSRNAELRRLPPKLKFSLPSFTPREIKKEQLYKQFGSFSNFSMNTKETDYKIDSLGAKCSLLDRTFNDVPRIIAEIKTEYEYLFSVSCLQNDQIWVYGKDNKIRLYNIQGELMESFQIESWPKGIAVTSNGGIVYTDDTLYITNKRYQLERGLGLVDWIHCSVCNTFSGDLLVVMVSNDIFQQSKVVRYDNGLSETQCIQYDDEGDYLYSSGGCPKYISENRNLDICVSDYGAHAVVVVNQAGKLRFTYTGPPSITKVPFYPFGITTGSQSRILTSDYCNHRIHIIDQYGQFLRYIDNCDLKNPGGLCVDNRDNLFVVECTRSKVKKIQYYT</sequence>
<evidence type="ECO:0000259" key="2">
    <source>
        <dbReference type="PROSITE" id="PS50119"/>
    </source>
</evidence>
<dbReference type="InterPro" id="IPR011042">
    <property type="entry name" value="6-blade_b-propeller_TolB-like"/>
</dbReference>
<keyword evidence="1" id="KW-0862">Zinc</keyword>
<protein>
    <recommendedName>
        <fullName evidence="2">B box-type domain-containing protein</fullName>
    </recommendedName>
</protein>
<dbReference type="Pfam" id="PF00643">
    <property type="entry name" value="zf-B_box"/>
    <property type="match status" value="1"/>
</dbReference>
<dbReference type="InterPro" id="IPR047153">
    <property type="entry name" value="TRIM45/56/19-like"/>
</dbReference>
<dbReference type="Gene3D" id="2.120.10.30">
    <property type="entry name" value="TolB, C-terminal domain"/>
    <property type="match status" value="1"/>
</dbReference>